<dbReference type="EMBL" id="CP022098">
    <property type="protein sequence ID" value="ATB37150.1"/>
    <property type="molecule type" value="Genomic_DNA"/>
</dbReference>
<dbReference type="Gene3D" id="1.10.10.10">
    <property type="entry name" value="Winged helix-like DNA-binding domain superfamily/Winged helix DNA-binding domain"/>
    <property type="match status" value="1"/>
</dbReference>
<dbReference type="KEGG" id="cfus:CYFUS_002571"/>
<dbReference type="InterPro" id="IPR036388">
    <property type="entry name" value="WH-like_DNA-bd_sf"/>
</dbReference>
<dbReference type="AlphaFoldDB" id="A0A250J0V7"/>
<dbReference type="PROSITE" id="PS50995">
    <property type="entry name" value="HTH_MARR_2"/>
    <property type="match status" value="1"/>
</dbReference>
<dbReference type="SMART" id="SM00347">
    <property type="entry name" value="HTH_MARR"/>
    <property type="match status" value="1"/>
</dbReference>
<dbReference type="InterPro" id="IPR000835">
    <property type="entry name" value="HTH_MarR-typ"/>
</dbReference>
<dbReference type="SUPFAM" id="SSF46785">
    <property type="entry name" value="Winged helix' DNA-binding domain"/>
    <property type="match status" value="1"/>
</dbReference>
<protein>
    <submittedName>
        <fullName evidence="5">MarR family transcriptional regulator</fullName>
    </submittedName>
</protein>
<proteinExistence type="predicted"/>
<evidence type="ECO:0000256" key="3">
    <source>
        <dbReference type="ARBA" id="ARBA00023163"/>
    </source>
</evidence>
<evidence type="ECO:0000256" key="2">
    <source>
        <dbReference type="ARBA" id="ARBA00023125"/>
    </source>
</evidence>
<dbReference type="PANTHER" id="PTHR42756">
    <property type="entry name" value="TRANSCRIPTIONAL REGULATOR, MARR"/>
    <property type="match status" value="1"/>
</dbReference>
<evidence type="ECO:0000313" key="6">
    <source>
        <dbReference type="Proteomes" id="UP000217257"/>
    </source>
</evidence>
<dbReference type="GO" id="GO:0003677">
    <property type="term" value="F:DNA binding"/>
    <property type="evidence" value="ECO:0007669"/>
    <property type="project" value="UniProtKB-KW"/>
</dbReference>
<dbReference type="RefSeq" id="WP_157758413.1">
    <property type="nucleotide sequence ID" value="NZ_CP022098.1"/>
</dbReference>
<evidence type="ECO:0000313" key="5">
    <source>
        <dbReference type="EMBL" id="ATB37150.1"/>
    </source>
</evidence>
<evidence type="ECO:0000259" key="4">
    <source>
        <dbReference type="PROSITE" id="PS50995"/>
    </source>
</evidence>
<reference evidence="5 6" key="1">
    <citation type="submission" date="2017-06" db="EMBL/GenBank/DDBJ databases">
        <title>Sequencing and comparative analysis of myxobacterial genomes.</title>
        <authorList>
            <person name="Rupp O."/>
            <person name="Goesmann A."/>
            <person name="Sogaard-Andersen L."/>
        </authorList>
    </citation>
    <scope>NUCLEOTIDE SEQUENCE [LARGE SCALE GENOMIC DNA]</scope>
    <source>
        <strain evidence="5 6">DSM 52655</strain>
    </source>
</reference>
<gene>
    <name evidence="5" type="ORF">CYFUS_002571</name>
</gene>
<dbReference type="GO" id="GO:0003700">
    <property type="term" value="F:DNA-binding transcription factor activity"/>
    <property type="evidence" value="ECO:0007669"/>
    <property type="project" value="InterPro"/>
</dbReference>
<dbReference type="Pfam" id="PF12802">
    <property type="entry name" value="MarR_2"/>
    <property type="match status" value="1"/>
</dbReference>
<accession>A0A250J0V7</accession>
<feature type="domain" description="HTH marR-type" evidence="4">
    <location>
        <begin position="28"/>
        <end position="160"/>
    </location>
</feature>
<dbReference type="InterPro" id="IPR036390">
    <property type="entry name" value="WH_DNA-bd_sf"/>
</dbReference>
<keyword evidence="3" id="KW-0804">Transcription</keyword>
<dbReference type="PANTHER" id="PTHR42756:SF1">
    <property type="entry name" value="TRANSCRIPTIONAL REPRESSOR OF EMRAB OPERON"/>
    <property type="match status" value="1"/>
</dbReference>
<dbReference type="Proteomes" id="UP000217257">
    <property type="component" value="Chromosome"/>
</dbReference>
<keyword evidence="2" id="KW-0238">DNA-binding</keyword>
<keyword evidence="1" id="KW-0805">Transcription regulation</keyword>
<dbReference type="PRINTS" id="PR00598">
    <property type="entry name" value="HTHMARR"/>
</dbReference>
<sequence length="172" mass="19690">MISVKAMGEGLRAPRLSTTGACVARRDPEEFLERLSALSQGLRLVAAREYATFEVGSTQAKFLRYIGRHGRISQAELARATGTDPTLTGRALETLIERGWVRRERSEEDRRQYVLELAEAGQRARRRVEDTRRRISVRLVAELDERDFEDFDRIMKKLLATLEESLEARSKP</sequence>
<organism evidence="5 6">
    <name type="scientific">Cystobacter fuscus</name>
    <dbReference type="NCBI Taxonomy" id="43"/>
    <lineage>
        <taxon>Bacteria</taxon>
        <taxon>Pseudomonadati</taxon>
        <taxon>Myxococcota</taxon>
        <taxon>Myxococcia</taxon>
        <taxon>Myxococcales</taxon>
        <taxon>Cystobacterineae</taxon>
        <taxon>Archangiaceae</taxon>
        <taxon>Cystobacter</taxon>
    </lineage>
</organism>
<name>A0A250J0V7_9BACT</name>
<evidence type="ECO:0000256" key="1">
    <source>
        <dbReference type="ARBA" id="ARBA00023015"/>
    </source>
</evidence>